<dbReference type="RefSeq" id="WP_345051565.1">
    <property type="nucleotide sequence ID" value="NZ_BAABDK010000010.1"/>
</dbReference>
<sequence length="346" mass="38737">MALRLQTAQGAYPEAATDYFDFTKLDAFHHPEVLTVLYDQGWYSVLITDDAGHAFLHSYVMNPLPHGHMGFDIEPFIGYAGPVVTEGSDAEFGRVALASYAEHCRTAGIVAEVVRFNPLLNNVDHFTDAQQLRVIPAKDIVVAECHADDAAQLASFQTKCRSSVKRGQRDCTYEMLDKATEWDAFVQFYYASLQRIGADKKWFYPAELLQRAAQSNFFQVYVVKYEGQWASLSLVIEHPLASYYFAAASGQQPVQGANEFLLFTIAQALGRAGGKWLIMGGGNTASDDDPLLRFKRKFAHDLTPLTMGCLAHDQERLTALVNEAVVRHPELADVRFFLKYRLHPEA</sequence>
<dbReference type="EMBL" id="BAABDK010000010">
    <property type="protein sequence ID" value="GAA4029381.1"/>
    <property type="molecule type" value="Genomic_DNA"/>
</dbReference>
<gene>
    <name evidence="1" type="ORF">GCM10022409_11980</name>
</gene>
<dbReference type="Proteomes" id="UP001501469">
    <property type="component" value="Unassembled WGS sequence"/>
</dbReference>
<proteinExistence type="predicted"/>
<keyword evidence="2" id="KW-1185">Reference proteome</keyword>
<organism evidence="1 2">
    <name type="scientific">Hymenobacter glaciei</name>
    <dbReference type="NCBI Taxonomy" id="877209"/>
    <lineage>
        <taxon>Bacteria</taxon>
        <taxon>Pseudomonadati</taxon>
        <taxon>Bacteroidota</taxon>
        <taxon>Cytophagia</taxon>
        <taxon>Cytophagales</taxon>
        <taxon>Hymenobacteraceae</taxon>
        <taxon>Hymenobacter</taxon>
    </lineage>
</organism>
<dbReference type="InterPro" id="IPR016181">
    <property type="entry name" value="Acyl_CoA_acyltransferase"/>
</dbReference>
<evidence type="ECO:0000313" key="1">
    <source>
        <dbReference type="EMBL" id="GAA4029381.1"/>
    </source>
</evidence>
<dbReference type="SUPFAM" id="SSF55729">
    <property type="entry name" value="Acyl-CoA N-acyltransferases (Nat)"/>
    <property type="match status" value="1"/>
</dbReference>
<reference evidence="2" key="1">
    <citation type="journal article" date="2019" name="Int. J. Syst. Evol. Microbiol.">
        <title>The Global Catalogue of Microorganisms (GCM) 10K type strain sequencing project: providing services to taxonomists for standard genome sequencing and annotation.</title>
        <authorList>
            <consortium name="The Broad Institute Genomics Platform"/>
            <consortium name="The Broad Institute Genome Sequencing Center for Infectious Disease"/>
            <person name="Wu L."/>
            <person name="Ma J."/>
        </authorList>
    </citation>
    <scope>NUCLEOTIDE SEQUENCE [LARGE SCALE GENOMIC DNA]</scope>
    <source>
        <strain evidence="2">JCM 17225</strain>
    </source>
</reference>
<protein>
    <recommendedName>
        <fullName evidence="3">BioF2-like acetyltransferase domain-containing protein</fullName>
    </recommendedName>
</protein>
<comment type="caution">
    <text evidence="1">The sequence shown here is derived from an EMBL/GenBank/DDBJ whole genome shotgun (WGS) entry which is preliminary data.</text>
</comment>
<evidence type="ECO:0008006" key="3">
    <source>
        <dbReference type="Google" id="ProtNLM"/>
    </source>
</evidence>
<name>A0ABP7TPG1_9BACT</name>
<accession>A0ABP7TPG1</accession>
<dbReference type="Gene3D" id="3.40.630.30">
    <property type="match status" value="1"/>
</dbReference>
<evidence type="ECO:0000313" key="2">
    <source>
        <dbReference type="Proteomes" id="UP001501469"/>
    </source>
</evidence>